<protein>
    <submittedName>
        <fullName evidence="3">PRD domain-containing protein</fullName>
    </submittedName>
</protein>
<keyword evidence="4" id="KW-1185">Reference proteome</keyword>
<comment type="caution">
    <text evidence="3">The sequence shown here is derived from an EMBL/GenBank/DDBJ whole genome shotgun (WGS) entry which is preliminary data.</text>
</comment>
<dbReference type="PANTHER" id="PTHR30185">
    <property type="entry name" value="CRYPTIC BETA-GLUCOSIDE BGL OPERON ANTITERMINATOR"/>
    <property type="match status" value="1"/>
</dbReference>
<dbReference type="Proteomes" id="UP000276568">
    <property type="component" value="Unassembled WGS sequence"/>
</dbReference>
<feature type="domain" description="PRD" evidence="2">
    <location>
        <begin position="118"/>
        <end position="224"/>
    </location>
</feature>
<reference evidence="3 4" key="1">
    <citation type="submission" date="2018-11" db="EMBL/GenBank/DDBJ databases">
        <title>Clostridium sp. nov., a member of the family Erysipelotrichaceae isolated from pig faeces.</title>
        <authorList>
            <person name="Chang Y.-H."/>
        </authorList>
    </citation>
    <scope>NUCLEOTIDE SEQUENCE [LARGE SCALE GENOMIC DNA]</scope>
    <source>
        <strain evidence="3 4">YH-panp20</strain>
    </source>
</reference>
<gene>
    <name evidence="3" type="ORF">EDX97_00230</name>
</gene>
<feature type="domain" description="PRD" evidence="2">
    <location>
        <begin position="7"/>
        <end position="110"/>
    </location>
</feature>
<dbReference type="InterPro" id="IPR011608">
    <property type="entry name" value="PRD"/>
</dbReference>
<sequence>MSDIHAYFNDTGTDRIKHIILNAIDHQGYFVDSVYEENVIVSIIIALYRIRDNHYIVSKQKNDLTHSIEYTIANEICRQYSNHWHIHPTKNDIAYMASLLTGQIKSSNLIDDDNKKEVISQSFIDTINDILIDTFQKYMLDIDYSEQLYNFSLHIDAMIKRAKIHRPAENISLNQLKNNSPFIHDVSVYLTQRISEQFQIEIDESEIGFISVHIGYLIKNCLQNNQKVNVILFCDQYHHIADKIQKALLANLSEFIQLYQVHQLNIHDIHIQNADIITTKQTQIFGKKVVCISPFYNLQDQMKIMTATQECIDQKKTDHFNDLFHTYFHKNLFFIRNDLTNKEEVIRFMG</sequence>
<dbReference type="EMBL" id="RJQC01000001">
    <property type="protein sequence ID" value="RNM31037.1"/>
    <property type="molecule type" value="Genomic_DNA"/>
</dbReference>
<evidence type="ECO:0000259" key="2">
    <source>
        <dbReference type="PROSITE" id="PS51372"/>
    </source>
</evidence>
<dbReference type="PROSITE" id="PS51372">
    <property type="entry name" value="PRD_2"/>
    <property type="match status" value="2"/>
</dbReference>
<dbReference type="SUPFAM" id="SSF63520">
    <property type="entry name" value="PTS-regulatory domain, PRD"/>
    <property type="match status" value="2"/>
</dbReference>
<evidence type="ECO:0000313" key="4">
    <source>
        <dbReference type="Proteomes" id="UP000276568"/>
    </source>
</evidence>
<dbReference type="Pfam" id="PF00874">
    <property type="entry name" value="PRD"/>
    <property type="match status" value="2"/>
</dbReference>
<accession>A0A3N0I2B9</accession>
<dbReference type="AlphaFoldDB" id="A0A3N0I2B9"/>
<dbReference type="InterPro" id="IPR050661">
    <property type="entry name" value="BglG_antiterminators"/>
</dbReference>
<dbReference type="InterPro" id="IPR036634">
    <property type="entry name" value="PRD_sf"/>
</dbReference>
<dbReference type="PANTHER" id="PTHR30185:SF12">
    <property type="entry name" value="TRANSCRIPTIONAL REGULATOR MANR"/>
    <property type="match status" value="1"/>
</dbReference>
<evidence type="ECO:0000256" key="1">
    <source>
        <dbReference type="ARBA" id="ARBA00022737"/>
    </source>
</evidence>
<organism evidence="3 4">
    <name type="scientific">Absicoccus porci</name>
    <dbReference type="NCBI Taxonomy" id="2486576"/>
    <lineage>
        <taxon>Bacteria</taxon>
        <taxon>Bacillati</taxon>
        <taxon>Bacillota</taxon>
        <taxon>Erysipelotrichia</taxon>
        <taxon>Erysipelotrichales</taxon>
        <taxon>Erysipelotrichaceae</taxon>
        <taxon>Absicoccus</taxon>
    </lineage>
</organism>
<evidence type="ECO:0000313" key="3">
    <source>
        <dbReference type="EMBL" id="RNM31037.1"/>
    </source>
</evidence>
<name>A0A3N0I2B9_9FIRM</name>
<proteinExistence type="predicted"/>
<dbReference type="OrthoDB" id="3175596at2"/>
<dbReference type="Gene3D" id="1.10.1790.10">
    <property type="entry name" value="PRD domain"/>
    <property type="match status" value="2"/>
</dbReference>
<keyword evidence="1" id="KW-0677">Repeat</keyword>
<dbReference type="RefSeq" id="WP_128519217.1">
    <property type="nucleotide sequence ID" value="NZ_RJQC01000001.1"/>
</dbReference>
<dbReference type="GO" id="GO:0006355">
    <property type="term" value="P:regulation of DNA-templated transcription"/>
    <property type="evidence" value="ECO:0007669"/>
    <property type="project" value="InterPro"/>
</dbReference>